<proteinExistence type="predicted"/>
<keyword evidence="1" id="KW-0456">Lyase</keyword>
<keyword evidence="2" id="KW-1185">Reference proteome</keyword>
<name>A0A1W1H5U1_9BACT</name>
<gene>
    <name evidence="1" type="ORF">MTBBW1_1150022</name>
</gene>
<dbReference type="RefSeq" id="WP_080804297.1">
    <property type="nucleotide sequence ID" value="NZ_LT828546.1"/>
</dbReference>
<dbReference type="OrthoDB" id="3253436at2"/>
<dbReference type="InterPro" id="IPR004260">
    <property type="entry name" value="Pyr-dimer_DNA_glycosylase"/>
</dbReference>
<evidence type="ECO:0000313" key="2">
    <source>
        <dbReference type="Proteomes" id="UP000191931"/>
    </source>
</evidence>
<evidence type="ECO:0000313" key="1">
    <source>
        <dbReference type="EMBL" id="SLM27849.1"/>
    </source>
</evidence>
<accession>A0A1W1H5U1</accession>
<organism evidence="1 2">
    <name type="scientific">Desulfamplus magnetovallimortis</name>
    <dbReference type="NCBI Taxonomy" id="1246637"/>
    <lineage>
        <taxon>Bacteria</taxon>
        <taxon>Pseudomonadati</taxon>
        <taxon>Thermodesulfobacteriota</taxon>
        <taxon>Desulfobacteria</taxon>
        <taxon>Desulfobacterales</taxon>
        <taxon>Desulfobacteraceae</taxon>
        <taxon>Desulfamplus</taxon>
    </lineage>
</organism>
<dbReference type="Proteomes" id="UP000191931">
    <property type="component" value="Unassembled WGS sequence"/>
</dbReference>
<dbReference type="EMBL" id="FWEV01000019">
    <property type="protein sequence ID" value="SLM27849.1"/>
    <property type="molecule type" value="Genomic_DNA"/>
</dbReference>
<dbReference type="GO" id="GO:0016829">
    <property type="term" value="F:lyase activity"/>
    <property type="evidence" value="ECO:0007669"/>
    <property type="project" value="UniProtKB-KW"/>
</dbReference>
<protein>
    <submittedName>
        <fullName evidence="1">DNA-(Apurinic or apyrimidinic site) lyase / pyrimidine dimer DNA glycosylase</fullName>
    </submittedName>
</protein>
<dbReference type="AlphaFoldDB" id="A0A1W1H5U1"/>
<dbReference type="Pfam" id="PF03013">
    <property type="entry name" value="Pyr_excise"/>
    <property type="match status" value="1"/>
</dbReference>
<sequence length="143" mass="16574">MRLWSIHPQYLDAKGLVGLWREALLAQKVLQGDTSGYKNHPQLTRFKSTANPVGSVADYLRHVADEADKRGYNFNRDKIVNERCGGRIAVTDKQVEYEFTHLLNKLKQRSHELYLRLSSEIEEIEVHPQFAKIRGNVEPWEVT</sequence>
<reference evidence="1 2" key="1">
    <citation type="submission" date="2017-03" db="EMBL/GenBank/DDBJ databases">
        <authorList>
            <person name="Afonso C.L."/>
            <person name="Miller P.J."/>
            <person name="Scott M.A."/>
            <person name="Spackman E."/>
            <person name="Goraichik I."/>
            <person name="Dimitrov K.M."/>
            <person name="Suarez D.L."/>
            <person name="Swayne D.E."/>
        </authorList>
    </citation>
    <scope>NUCLEOTIDE SEQUENCE [LARGE SCALE GENOMIC DNA]</scope>
    <source>
        <strain evidence="1">PRJEB14757</strain>
    </source>
</reference>